<comment type="caution">
    <text evidence="2">The sequence shown here is derived from an EMBL/GenBank/DDBJ whole genome shotgun (WGS) entry which is preliminary data.</text>
</comment>
<keyword evidence="3" id="KW-1185">Reference proteome</keyword>
<dbReference type="Gene3D" id="2.60.120.10">
    <property type="entry name" value="Jelly Rolls"/>
    <property type="match status" value="1"/>
</dbReference>
<dbReference type="InterPro" id="IPR018490">
    <property type="entry name" value="cNMP-bd_dom_sf"/>
</dbReference>
<dbReference type="PROSITE" id="PS50042">
    <property type="entry name" value="CNMP_BINDING_3"/>
    <property type="match status" value="1"/>
</dbReference>
<organism evidence="2 3">
    <name type="scientific">Emticicia aquatica</name>
    <dbReference type="NCBI Taxonomy" id="1681835"/>
    <lineage>
        <taxon>Bacteria</taxon>
        <taxon>Pseudomonadati</taxon>
        <taxon>Bacteroidota</taxon>
        <taxon>Cytophagia</taxon>
        <taxon>Cytophagales</taxon>
        <taxon>Leadbetterellaceae</taxon>
        <taxon>Emticicia</taxon>
    </lineage>
</organism>
<gene>
    <name evidence="2" type="ORF">EMA8858_04018</name>
</gene>
<evidence type="ECO:0000313" key="3">
    <source>
        <dbReference type="Proteomes" id="UP000837932"/>
    </source>
</evidence>
<dbReference type="InterPro" id="IPR000595">
    <property type="entry name" value="cNMP-bd_dom"/>
</dbReference>
<proteinExistence type="predicted"/>
<name>A0ABN8EXQ3_9BACT</name>
<dbReference type="CDD" id="cd00038">
    <property type="entry name" value="CAP_ED"/>
    <property type="match status" value="1"/>
</dbReference>
<dbReference type="Pfam" id="PF00027">
    <property type="entry name" value="cNMP_binding"/>
    <property type="match status" value="1"/>
</dbReference>
<sequence length="223" mass="26342">MVERLNTKLKKNIVSRSFSVNIVKIFIKIMRSEFKHCLQFFQQIHPLKAESIAAIIPFFSLKTFSKKEFLVKQGEVSTELYFVYSGCVREFFEDSDANETNTWFGFENSIAISTYSFFSQKPSLTNIQALEELEVVIIKHKDLHQLYDHFHDVERLGRLIVEHYLVQIEEMKLILQTLSARERYEHIMTHNPEFIQRIPLKYLASFLGIQLETLSRVRNQKLS</sequence>
<dbReference type="InterPro" id="IPR014710">
    <property type="entry name" value="RmlC-like_jellyroll"/>
</dbReference>
<accession>A0ABN8EXQ3</accession>
<evidence type="ECO:0000313" key="2">
    <source>
        <dbReference type="EMBL" id="CAH0997883.1"/>
    </source>
</evidence>
<feature type="domain" description="Cyclic nucleotide-binding" evidence="1">
    <location>
        <begin position="43"/>
        <end position="146"/>
    </location>
</feature>
<protein>
    <recommendedName>
        <fullName evidence="1">Cyclic nucleotide-binding domain-containing protein</fullName>
    </recommendedName>
</protein>
<dbReference type="Proteomes" id="UP000837932">
    <property type="component" value="Unassembled WGS sequence"/>
</dbReference>
<dbReference type="EMBL" id="CAKLPY010000007">
    <property type="protein sequence ID" value="CAH0997883.1"/>
    <property type="molecule type" value="Genomic_DNA"/>
</dbReference>
<dbReference type="SUPFAM" id="SSF51206">
    <property type="entry name" value="cAMP-binding domain-like"/>
    <property type="match status" value="1"/>
</dbReference>
<reference evidence="2" key="1">
    <citation type="submission" date="2021-12" db="EMBL/GenBank/DDBJ databases">
        <authorList>
            <person name="Rodrigo-Torres L."/>
            <person name="Arahal R. D."/>
            <person name="Lucena T."/>
        </authorList>
    </citation>
    <scope>NUCLEOTIDE SEQUENCE</scope>
    <source>
        <strain evidence="2">CECT 8858</strain>
    </source>
</reference>
<evidence type="ECO:0000259" key="1">
    <source>
        <dbReference type="PROSITE" id="PS50042"/>
    </source>
</evidence>